<evidence type="ECO:0000256" key="18">
    <source>
        <dbReference type="HAMAP-Rule" id="MF_01966"/>
    </source>
</evidence>
<dbReference type="EC" id="5.1.99.6" evidence="19"/>
<accession>A0ABW6BH83</accession>
<feature type="binding site" evidence="18">
    <location>
        <position position="59"/>
    </location>
    <ligand>
        <name>K(+)</name>
        <dbReference type="ChEBI" id="CHEBI:29103"/>
    </ligand>
</feature>
<dbReference type="InterPro" id="IPR029056">
    <property type="entry name" value="Ribokinase-like"/>
</dbReference>
<name>A0ABW6BH83_9SPHI</name>
<organism evidence="22 23">
    <name type="scientific">Sphingobacterium bambusae</name>
    <dbReference type="NCBI Taxonomy" id="662858"/>
    <lineage>
        <taxon>Bacteria</taxon>
        <taxon>Pseudomonadati</taxon>
        <taxon>Bacteroidota</taxon>
        <taxon>Sphingobacteriia</taxon>
        <taxon>Sphingobacteriales</taxon>
        <taxon>Sphingobacteriaceae</taxon>
        <taxon>Sphingobacterium</taxon>
    </lineage>
</organism>
<comment type="cofactor">
    <cofactor evidence="17">
        <name>Mg(2+)</name>
        <dbReference type="ChEBI" id="CHEBI:18420"/>
    </cofactor>
</comment>
<evidence type="ECO:0000313" key="23">
    <source>
        <dbReference type="Proteomes" id="UP001597525"/>
    </source>
</evidence>
<evidence type="ECO:0000259" key="20">
    <source>
        <dbReference type="PROSITE" id="PS51383"/>
    </source>
</evidence>
<keyword evidence="11 18" id="KW-0413">Isomerase</keyword>
<dbReference type="SUPFAM" id="SSF64153">
    <property type="entry name" value="YjeF N-terminal domain-like"/>
    <property type="match status" value="1"/>
</dbReference>
<comment type="catalytic activity">
    <reaction evidence="1 18 19">
        <text>(6R)-NADHX = (6S)-NADHX</text>
        <dbReference type="Rhea" id="RHEA:32215"/>
        <dbReference type="ChEBI" id="CHEBI:64074"/>
        <dbReference type="ChEBI" id="CHEBI:64075"/>
        <dbReference type="EC" id="5.1.99.6"/>
    </reaction>
</comment>
<comment type="function">
    <text evidence="14 19">Bifunctional enzyme that catalyzes the epimerization of the S- and R-forms of NAD(P)HX and the dehydration of the S-form of NAD(P)HX at the expense of ADP, which is converted to AMP. This allows the repair of both epimers of NAD(P)HX, a damaged form of NAD(P)H that is a result of enzymatic or heat-dependent hydration.</text>
</comment>
<proteinExistence type="inferred from homology"/>
<evidence type="ECO:0000256" key="2">
    <source>
        <dbReference type="ARBA" id="ARBA00000909"/>
    </source>
</evidence>
<dbReference type="InterPro" id="IPR036652">
    <property type="entry name" value="YjeF_N_dom_sf"/>
</dbReference>
<keyword evidence="13" id="KW-0511">Multifunctional enzyme</keyword>
<dbReference type="PIRSF" id="PIRSF017184">
    <property type="entry name" value="Nnr"/>
    <property type="match status" value="1"/>
</dbReference>
<keyword evidence="12 17" id="KW-0456">Lyase</keyword>
<evidence type="ECO:0000256" key="4">
    <source>
        <dbReference type="ARBA" id="ARBA00009524"/>
    </source>
</evidence>
<dbReference type="PANTHER" id="PTHR12592">
    <property type="entry name" value="ATP-DEPENDENT (S)-NAD(P)H-HYDRATE DEHYDRATASE FAMILY MEMBER"/>
    <property type="match status" value="1"/>
</dbReference>
<dbReference type="SUPFAM" id="SSF53613">
    <property type="entry name" value="Ribokinase-like"/>
    <property type="match status" value="1"/>
</dbReference>
<evidence type="ECO:0000256" key="16">
    <source>
        <dbReference type="ARBA" id="ARBA00049209"/>
    </source>
</evidence>
<dbReference type="InterPro" id="IPR004443">
    <property type="entry name" value="YjeF_N_dom"/>
</dbReference>
<dbReference type="Pfam" id="PF01256">
    <property type="entry name" value="Carb_kinase"/>
    <property type="match status" value="1"/>
</dbReference>
<evidence type="ECO:0000256" key="15">
    <source>
        <dbReference type="ARBA" id="ARBA00048238"/>
    </source>
</evidence>
<evidence type="ECO:0000256" key="17">
    <source>
        <dbReference type="HAMAP-Rule" id="MF_01965"/>
    </source>
</evidence>
<keyword evidence="5 18" id="KW-0479">Metal-binding</keyword>
<comment type="similarity">
    <text evidence="18">Belongs to the NnrE/AIBP family.</text>
</comment>
<evidence type="ECO:0000256" key="14">
    <source>
        <dbReference type="ARBA" id="ARBA00025153"/>
    </source>
</evidence>
<gene>
    <name evidence="18" type="primary">nnrE</name>
    <name evidence="17" type="synonym">nnrD</name>
    <name evidence="22" type="ORF">ACFS7Y_14575</name>
</gene>
<dbReference type="CDD" id="cd01171">
    <property type="entry name" value="YXKO-related"/>
    <property type="match status" value="1"/>
</dbReference>
<evidence type="ECO:0000259" key="21">
    <source>
        <dbReference type="PROSITE" id="PS51385"/>
    </source>
</evidence>
<keyword evidence="8 17" id="KW-0521">NADP</keyword>
<keyword evidence="10 17" id="KW-0520">NAD</keyword>
<feature type="binding site" evidence="17">
    <location>
        <position position="324"/>
    </location>
    <ligand>
        <name>(6S)-NADPHX</name>
        <dbReference type="ChEBI" id="CHEBI:64076"/>
    </ligand>
</feature>
<reference evidence="23" key="1">
    <citation type="journal article" date="2019" name="Int. J. Syst. Evol. Microbiol.">
        <title>The Global Catalogue of Microorganisms (GCM) 10K type strain sequencing project: providing services to taxonomists for standard genome sequencing and annotation.</title>
        <authorList>
            <consortium name="The Broad Institute Genomics Platform"/>
            <consortium name="The Broad Institute Genome Sequencing Center for Infectious Disease"/>
            <person name="Wu L."/>
            <person name="Ma J."/>
        </authorList>
    </citation>
    <scope>NUCLEOTIDE SEQUENCE [LARGE SCALE GENOMIC DNA]</scope>
    <source>
        <strain evidence="23">KCTC 22814</strain>
    </source>
</reference>
<evidence type="ECO:0000256" key="13">
    <source>
        <dbReference type="ARBA" id="ARBA00023268"/>
    </source>
</evidence>
<keyword evidence="6 17" id="KW-0547">Nucleotide-binding</keyword>
<evidence type="ECO:0000256" key="12">
    <source>
        <dbReference type="ARBA" id="ARBA00023239"/>
    </source>
</evidence>
<feature type="domain" description="YjeF C-terminal" evidence="20">
    <location>
        <begin position="225"/>
        <end position="504"/>
    </location>
</feature>
<feature type="binding site" evidence="18">
    <location>
        <position position="124"/>
    </location>
    <ligand>
        <name>K(+)</name>
        <dbReference type="ChEBI" id="CHEBI:29103"/>
    </ligand>
</feature>
<dbReference type="PANTHER" id="PTHR12592:SF0">
    <property type="entry name" value="ATP-DEPENDENT (S)-NAD(P)H-HYDRATE DEHYDRATASE"/>
    <property type="match status" value="1"/>
</dbReference>
<comment type="caution">
    <text evidence="22">The sequence shown here is derived from an EMBL/GenBank/DDBJ whole genome shotgun (WGS) entry which is preliminary data.</text>
</comment>
<keyword evidence="7 17" id="KW-0067">ATP-binding</keyword>
<comment type="catalytic activity">
    <reaction evidence="2 18 19">
        <text>(6R)-NADPHX = (6S)-NADPHX</text>
        <dbReference type="Rhea" id="RHEA:32227"/>
        <dbReference type="ChEBI" id="CHEBI:64076"/>
        <dbReference type="ChEBI" id="CHEBI:64077"/>
        <dbReference type="EC" id="5.1.99.6"/>
    </reaction>
</comment>
<comment type="caution">
    <text evidence="18">Lacks conserved residue(s) required for the propagation of feature annotation.</text>
</comment>
<dbReference type="NCBIfam" id="TIGR00197">
    <property type="entry name" value="yjeF_nterm"/>
    <property type="match status" value="1"/>
</dbReference>
<dbReference type="EMBL" id="JBHUPB010000009">
    <property type="protein sequence ID" value="MFD2968622.1"/>
    <property type="molecule type" value="Genomic_DNA"/>
</dbReference>
<comment type="cofactor">
    <cofactor evidence="18 19">
        <name>K(+)</name>
        <dbReference type="ChEBI" id="CHEBI:29103"/>
    </cofactor>
    <text evidence="18 19">Binds 1 potassium ion per subunit.</text>
</comment>
<feature type="binding site" evidence="18">
    <location>
        <position position="160"/>
    </location>
    <ligand>
        <name>K(+)</name>
        <dbReference type="ChEBI" id="CHEBI:29103"/>
    </ligand>
</feature>
<dbReference type="PROSITE" id="PS51385">
    <property type="entry name" value="YJEF_N"/>
    <property type="match status" value="1"/>
</dbReference>
<keyword evidence="23" id="KW-1185">Reference proteome</keyword>
<comment type="function">
    <text evidence="17">Catalyzes the dehydration of the S-form of NAD(P)HX at the expense of ADP, which is converted to AMP. Together with NAD(P)HX epimerase, which catalyzes the epimerization of the S- and R-forms, the enzyme allows the repair of both epimers of NAD(P)HX, a damaged form of NAD(P)H that is a result of enzymatic or heat-dependent hydration.</text>
</comment>
<dbReference type="Pfam" id="PF03853">
    <property type="entry name" value="YjeF_N"/>
    <property type="match status" value="1"/>
</dbReference>
<sequence>MKILSAQDIRTIEQETILKQQLPEAALMERAGRMLYNELQRVFGECACKAEILCGFGNNGGDGLVLARLLQQAGHEVTVYLLEHPTYSQDNLINQKRLEACAVPIIKINKASTLHFTEKSIVIDALFGYGLSRLLDESWAALFGQINATSNRVFAIDIPSGLRADEPTPPDALVIRADRTYTLATVKLPLLLPMYGPLTGDFVILDIGLDADALAEIPTNRLYSTSVAIKKIVKPLTKFSHKGTFGHALIAGGSYGSIGAIVLASRAAFKTGCGLVTSYVPRCGYQIVQTALPEALVKTDPAEQLITTYSMDTAAYKALAIGMGMGTAEASQQALYQLLSDLQEKEQAPKLLLDADALNILSLHQSWLSMLPKCSILTPHPKELQRLIGSWENDFEKLEKTSEWANRYQQIVVIKGANTAIVLPNGEIHFNSTGNPGMATAGAGDVLSGVIASLLAQDYSAADAAILGVYLHGLAGDCAANNIHQKSITATDIIEHLTDAWQHLLP</sequence>
<evidence type="ECO:0000256" key="3">
    <source>
        <dbReference type="ARBA" id="ARBA00006001"/>
    </source>
</evidence>
<evidence type="ECO:0000256" key="19">
    <source>
        <dbReference type="PIRNR" id="PIRNR017184"/>
    </source>
</evidence>
<feature type="binding site" evidence="17">
    <location>
        <position position="444"/>
    </location>
    <ligand>
        <name>AMP</name>
        <dbReference type="ChEBI" id="CHEBI:456215"/>
    </ligand>
</feature>
<dbReference type="PROSITE" id="PS51383">
    <property type="entry name" value="YJEF_C_3"/>
    <property type="match status" value="1"/>
</dbReference>
<evidence type="ECO:0000256" key="8">
    <source>
        <dbReference type="ARBA" id="ARBA00022857"/>
    </source>
</evidence>
<feature type="domain" description="YjeF N-terminal" evidence="21">
    <location>
        <begin position="9"/>
        <end position="215"/>
    </location>
</feature>
<evidence type="ECO:0000256" key="1">
    <source>
        <dbReference type="ARBA" id="ARBA00000013"/>
    </source>
</evidence>
<comment type="similarity">
    <text evidence="3 19">In the N-terminal section; belongs to the NnrE/AIBP family.</text>
</comment>
<comment type="catalytic activity">
    <reaction evidence="16 17 19">
        <text>(6S)-NADPHX + ADP = AMP + phosphate + NADPH + H(+)</text>
        <dbReference type="Rhea" id="RHEA:32235"/>
        <dbReference type="ChEBI" id="CHEBI:15378"/>
        <dbReference type="ChEBI" id="CHEBI:43474"/>
        <dbReference type="ChEBI" id="CHEBI:57783"/>
        <dbReference type="ChEBI" id="CHEBI:64076"/>
        <dbReference type="ChEBI" id="CHEBI:456215"/>
        <dbReference type="ChEBI" id="CHEBI:456216"/>
        <dbReference type="EC" id="4.2.1.136"/>
    </reaction>
</comment>
<protein>
    <recommendedName>
        <fullName evidence="19">Bifunctional NAD(P)H-hydrate repair enzyme</fullName>
    </recommendedName>
    <alternativeName>
        <fullName evidence="19">Nicotinamide nucleotide repair protein</fullName>
    </alternativeName>
    <domain>
        <recommendedName>
            <fullName evidence="19">ADP-dependent (S)-NAD(P)H-hydrate dehydratase</fullName>
            <ecNumber evidence="19">4.2.1.136</ecNumber>
        </recommendedName>
        <alternativeName>
            <fullName evidence="19">ADP-dependent NAD(P)HX dehydratase</fullName>
        </alternativeName>
    </domain>
    <domain>
        <recommendedName>
            <fullName evidence="19">NAD(P)H-hydrate epimerase</fullName>
            <ecNumber evidence="19">5.1.99.6</ecNumber>
        </recommendedName>
    </domain>
</protein>
<evidence type="ECO:0000256" key="5">
    <source>
        <dbReference type="ARBA" id="ARBA00022723"/>
    </source>
</evidence>
<comment type="similarity">
    <text evidence="4 19">In the C-terminal section; belongs to the NnrD/CARKD family.</text>
</comment>
<evidence type="ECO:0000256" key="9">
    <source>
        <dbReference type="ARBA" id="ARBA00022958"/>
    </source>
</evidence>
<dbReference type="EC" id="4.2.1.136" evidence="19"/>
<evidence type="ECO:0000256" key="11">
    <source>
        <dbReference type="ARBA" id="ARBA00023235"/>
    </source>
</evidence>
<dbReference type="InterPro" id="IPR000631">
    <property type="entry name" value="CARKD"/>
</dbReference>
<feature type="binding site" evidence="17">
    <location>
        <position position="445"/>
    </location>
    <ligand>
        <name>(6S)-NADPHX</name>
        <dbReference type="ChEBI" id="CHEBI:64076"/>
    </ligand>
</feature>
<comment type="catalytic activity">
    <reaction evidence="15 17 19">
        <text>(6S)-NADHX + ADP = AMP + phosphate + NADH + H(+)</text>
        <dbReference type="Rhea" id="RHEA:32223"/>
        <dbReference type="ChEBI" id="CHEBI:15378"/>
        <dbReference type="ChEBI" id="CHEBI:43474"/>
        <dbReference type="ChEBI" id="CHEBI:57945"/>
        <dbReference type="ChEBI" id="CHEBI:64074"/>
        <dbReference type="ChEBI" id="CHEBI:456215"/>
        <dbReference type="ChEBI" id="CHEBI:456216"/>
        <dbReference type="EC" id="4.2.1.136"/>
    </reaction>
</comment>
<dbReference type="RefSeq" id="WP_320185287.1">
    <property type="nucleotide sequence ID" value="NZ_CP138332.1"/>
</dbReference>
<keyword evidence="9 18" id="KW-0630">Potassium</keyword>
<feature type="binding site" evidence="17">
    <location>
        <position position="380"/>
    </location>
    <ligand>
        <name>(6S)-NADPHX</name>
        <dbReference type="ChEBI" id="CHEBI:64076"/>
    </ligand>
</feature>
<evidence type="ECO:0000256" key="7">
    <source>
        <dbReference type="ARBA" id="ARBA00022840"/>
    </source>
</evidence>
<dbReference type="Proteomes" id="UP001597525">
    <property type="component" value="Unassembled WGS sequence"/>
</dbReference>
<dbReference type="HAMAP" id="MF_01965">
    <property type="entry name" value="NADHX_dehydratase"/>
    <property type="match status" value="1"/>
</dbReference>
<feature type="binding site" evidence="17">
    <location>
        <position position="260"/>
    </location>
    <ligand>
        <name>(6S)-NADPHX</name>
        <dbReference type="ChEBI" id="CHEBI:64076"/>
    </ligand>
</feature>
<dbReference type="NCBIfam" id="TIGR00196">
    <property type="entry name" value="yjeF_cterm"/>
    <property type="match status" value="1"/>
</dbReference>
<dbReference type="Gene3D" id="3.40.50.10260">
    <property type="entry name" value="YjeF N-terminal domain"/>
    <property type="match status" value="1"/>
</dbReference>
<feature type="binding site" evidence="18">
    <location>
        <begin position="58"/>
        <end position="62"/>
    </location>
    <ligand>
        <name>(6S)-NADPHX</name>
        <dbReference type="ChEBI" id="CHEBI:64076"/>
    </ligand>
</feature>
<evidence type="ECO:0000313" key="22">
    <source>
        <dbReference type="EMBL" id="MFD2968622.1"/>
    </source>
</evidence>
<dbReference type="InterPro" id="IPR030677">
    <property type="entry name" value="Nnr"/>
</dbReference>
<evidence type="ECO:0000256" key="10">
    <source>
        <dbReference type="ARBA" id="ARBA00023027"/>
    </source>
</evidence>
<dbReference type="InterPro" id="IPR017953">
    <property type="entry name" value="Carbohydrate_kinase_pred_CS"/>
</dbReference>
<dbReference type="PROSITE" id="PS01050">
    <property type="entry name" value="YJEF_C_2"/>
    <property type="match status" value="1"/>
</dbReference>
<comment type="subunit">
    <text evidence="17">Homotetramer.</text>
</comment>
<comment type="similarity">
    <text evidence="17">Belongs to the NnrD/CARKD family.</text>
</comment>
<feature type="binding site" evidence="18">
    <location>
        <position position="157"/>
    </location>
    <ligand>
        <name>(6S)-NADPHX</name>
        <dbReference type="ChEBI" id="CHEBI:64076"/>
    </ligand>
</feature>
<evidence type="ECO:0000256" key="6">
    <source>
        <dbReference type="ARBA" id="ARBA00022741"/>
    </source>
</evidence>
<comment type="function">
    <text evidence="18">Catalyzes the epimerization of the S- and R-forms of NAD(P)HX, a damaged form of NAD(P)H that is a result of enzymatic or heat-dependent hydration. This is a prerequisite for the S-specific NAD(P)H-hydrate dehydratase to allow the repair of both epimers of NAD(P)HX.</text>
</comment>
<feature type="binding site" evidence="17">
    <location>
        <begin position="415"/>
        <end position="419"/>
    </location>
    <ligand>
        <name>AMP</name>
        <dbReference type="ChEBI" id="CHEBI:456215"/>
    </ligand>
</feature>
<dbReference type="HAMAP" id="MF_01966">
    <property type="entry name" value="NADHX_epimerase"/>
    <property type="match status" value="1"/>
</dbReference>
<dbReference type="Gene3D" id="3.40.1190.20">
    <property type="match status" value="1"/>
</dbReference>
<feature type="binding site" evidence="18">
    <location>
        <begin position="128"/>
        <end position="134"/>
    </location>
    <ligand>
        <name>(6S)-NADPHX</name>
        <dbReference type="ChEBI" id="CHEBI:64076"/>
    </ligand>
</feature>